<keyword evidence="3" id="KW-1185">Reference proteome</keyword>
<feature type="domain" description="N-acetyltransferase" evidence="1">
    <location>
        <begin position="5"/>
        <end position="149"/>
    </location>
</feature>
<comment type="caution">
    <text evidence="2">The sequence shown here is derived from an EMBL/GenBank/DDBJ whole genome shotgun (WGS) entry which is preliminary data.</text>
</comment>
<dbReference type="PROSITE" id="PS51186">
    <property type="entry name" value="GNAT"/>
    <property type="match status" value="1"/>
</dbReference>
<dbReference type="SUPFAM" id="SSF55729">
    <property type="entry name" value="Acyl-CoA N-acyltransferases (Nat)"/>
    <property type="match status" value="1"/>
</dbReference>
<dbReference type="PANTHER" id="PTHR41700">
    <property type="entry name" value="GCN5-RELATED N-ACETYLTRANSFERASE"/>
    <property type="match status" value="1"/>
</dbReference>
<evidence type="ECO:0000259" key="1">
    <source>
        <dbReference type="PROSITE" id="PS51186"/>
    </source>
</evidence>
<name>A0A7W1WPW3_9BACL</name>
<dbReference type="AlphaFoldDB" id="A0A7W1WPW3"/>
<keyword evidence="2" id="KW-0808">Transferase</keyword>
<dbReference type="CDD" id="cd04301">
    <property type="entry name" value="NAT_SF"/>
    <property type="match status" value="1"/>
</dbReference>
<dbReference type="Gene3D" id="3.40.630.30">
    <property type="match status" value="1"/>
</dbReference>
<dbReference type="InterPro" id="IPR000182">
    <property type="entry name" value="GNAT_dom"/>
</dbReference>
<dbReference type="GO" id="GO:0016747">
    <property type="term" value="F:acyltransferase activity, transferring groups other than amino-acyl groups"/>
    <property type="evidence" value="ECO:0007669"/>
    <property type="project" value="InterPro"/>
</dbReference>
<dbReference type="InterPro" id="IPR016181">
    <property type="entry name" value="Acyl_CoA_acyltransferase"/>
</dbReference>
<dbReference type="InterPro" id="IPR038764">
    <property type="entry name" value="GNAT_N_AcTrfase_prd"/>
</dbReference>
<protein>
    <submittedName>
        <fullName evidence="2">GNAT family N-acetyltransferase</fullName>
    </submittedName>
</protein>
<organism evidence="2 3">
    <name type="scientific">Paenactinomyces guangxiensis</name>
    <dbReference type="NCBI Taxonomy" id="1490290"/>
    <lineage>
        <taxon>Bacteria</taxon>
        <taxon>Bacillati</taxon>
        <taxon>Bacillota</taxon>
        <taxon>Bacilli</taxon>
        <taxon>Bacillales</taxon>
        <taxon>Thermoactinomycetaceae</taxon>
        <taxon>Paenactinomyces</taxon>
    </lineage>
</organism>
<dbReference type="Proteomes" id="UP000535491">
    <property type="component" value="Unassembled WGS sequence"/>
</dbReference>
<dbReference type="Pfam" id="PF00583">
    <property type="entry name" value="Acetyltransf_1"/>
    <property type="match status" value="1"/>
</dbReference>
<gene>
    <name evidence="2" type="ORF">H1191_06150</name>
</gene>
<proteinExistence type="predicted"/>
<sequence>MGDKVMIRQLLSIGELREVRKLESKTWGNIDSTPVHQTLTVSKNGGFVLGAYVGGELVGFQYSFPGFDGTSVYLCSHMLAIDPRFRNRGIGEKLKHAQREQARQMGYSLIRWTYDPLESINGYLNIGKLGAVCSTYIENCYGEMNDHLNSGLPSDRFQVEWRINRPEETRRRVGENKVQEAGNACVIQWRVNERGLPVADQIDLSMAEKYDTVYVAIPAKFQHLKEIDISVARQWRLKTRAVFTHYFAGGWEVTNFIKNINQEIPVNFYEMQKSS</sequence>
<evidence type="ECO:0000313" key="2">
    <source>
        <dbReference type="EMBL" id="MBA4493887.1"/>
    </source>
</evidence>
<evidence type="ECO:0000313" key="3">
    <source>
        <dbReference type="Proteomes" id="UP000535491"/>
    </source>
</evidence>
<dbReference type="PANTHER" id="PTHR41700:SF1">
    <property type="entry name" value="N-ACETYLTRANSFERASE DOMAIN-CONTAINING PROTEIN"/>
    <property type="match status" value="1"/>
</dbReference>
<accession>A0A7W1WPW3</accession>
<reference evidence="2 3" key="1">
    <citation type="submission" date="2020-07" db="EMBL/GenBank/DDBJ databases">
        <authorList>
            <person name="Feng H."/>
        </authorList>
    </citation>
    <scope>NUCLEOTIDE SEQUENCE [LARGE SCALE GENOMIC DNA]</scope>
    <source>
        <strain evidence="3">s-10</strain>
    </source>
</reference>
<dbReference type="EMBL" id="JACEIQ010000004">
    <property type="protein sequence ID" value="MBA4493887.1"/>
    <property type="molecule type" value="Genomic_DNA"/>
</dbReference>